<dbReference type="PANTHER" id="PTHR43427:SF6">
    <property type="entry name" value="CHLORIDE CHANNEL PROTEIN CLC-E"/>
    <property type="match status" value="1"/>
</dbReference>
<evidence type="ECO:0000256" key="4">
    <source>
        <dbReference type="ARBA" id="ARBA00022989"/>
    </source>
</evidence>
<comment type="subcellular location">
    <subcellularLocation>
        <location evidence="1">Membrane</location>
        <topology evidence="1">Multi-pass membrane protein</topology>
    </subcellularLocation>
</comment>
<evidence type="ECO:0000256" key="2">
    <source>
        <dbReference type="ARBA" id="ARBA00022448"/>
    </source>
</evidence>
<keyword evidence="5" id="KW-0406">Ion transport</keyword>
<feature type="domain" description="RCK C-terminal" evidence="11">
    <location>
        <begin position="433"/>
        <end position="514"/>
    </location>
</feature>
<dbReference type="PRINTS" id="PR00762">
    <property type="entry name" value="CLCHANNEL"/>
</dbReference>
<evidence type="ECO:0000256" key="8">
    <source>
        <dbReference type="ARBA" id="ARBA00023214"/>
    </source>
</evidence>
<gene>
    <name evidence="12" type="primary">clcA</name>
    <name evidence="12" type="ORF">N0D28_01920</name>
</gene>
<name>A0ABY5YI12_9DEIO</name>
<dbReference type="Pfam" id="PF00654">
    <property type="entry name" value="Voltage_CLC"/>
    <property type="match status" value="1"/>
</dbReference>
<dbReference type="InterPro" id="IPR036721">
    <property type="entry name" value="RCK_C_sf"/>
</dbReference>
<dbReference type="InterPro" id="IPR001807">
    <property type="entry name" value="ClC"/>
</dbReference>
<feature type="transmembrane region" description="Helical" evidence="10">
    <location>
        <begin position="273"/>
        <end position="295"/>
    </location>
</feature>
<keyword evidence="8" id="KW-0868">Chloride</keyword>
<dbReference type="CDD" id="cd01031">
    <property type="entry name" value="EriC"/>
    <property type="match status" value="1"/>
</dbReference>
<evidence type="ECO:0000256" key="6">
    <source>
        <dbReference type="ARBA" id="ARBA00023136"/>
    </source>
</evidence>
<dbReference type="EMBL" id="CP104213">
    <property type="protein sequence ID" value="UWX64450.1"/>
    <property type="molecule type" value="Genomic_DNA"/>
</dbReference>
<feature type="transmembrane region" description="Helical" evidence="10">
    <location>
        <begin position="307"/>
        <end position="328"/>
    </location>
</feature>
<dbReference type="PROSITE" id="PS51202">
    <property type="entry name" value="RCK_C"/>
    <property type="match status" value="1"/>
</dbReference>
<dbReference type="SUPFAM" id="SSF116726">
    <property type="entry name" value="TrkA C-terminal domain-like"/>
    <property type="match status" value="1"/>
</dbReference>
<feature type="transmembrane region" description="Helical" evidence="10">
    <location>
        <begin position="334"/>
        <end position="353"/>
    </location>
</feature>
<dbReference type="Gene3D" id="3.30.70.1450">
    <property type="entry name" value="Regulator of K+ conductance, C-terminal domain"/>
    <property type="match status" value="1"/>
</dbReference>
<feature type="transmembrane region" description="Helical" evidence="10">
    <location>
        <begin position="233"/>
        <end position="253"/>
    </location>
</feature>
<keyword evidence="9" id="KW-0407">Ion channel</keyword>
<sequence length="521" mass="54219">MGDLSGELGRAGSGAAQAQSRDQAQFVRRRGLYVGAILTGALVGLLVTAFRLLLGMLELRRATWTPALIVLAPMLGEVFSVWLVRRAEPSASGSGIPQLKAVLHLLRFFPWPRVLPIKFVGGLAAMGSGLPLGREGPSVQMGGSLGAAVAQLTHARPQRRLTLIAAGAGAGLAAAFNAPLAGVTFVLEELQRDFTPMVFTAALIACTVADTVTRSLAGQTPVFTLPFFAAPRLAALPLFLLLGLLCGLAGVVFNRSLLRSLDLVARVRSPLLLAALCGLGVGALGYFVPSVLGSGHAVVEAAAQGKVALLTAVFWLVLRLLVTLAGYAPGTPGGIFAPLLVMGALLGAAFGHLAAPLAGDTPAGLFAVVGMAALFSGVVRAPLTAVVLIVEMTGSYPLMLPLLAACFVAYAVAERLRDAPIYDALLSRELRLRSPDAVLLPEIMDVSLRLQPGAPFEGRPVRDLGLPPGCVIVEIEREGRSLLPHGDTELQAGDLLHVRLAPEAADAYGRLRAGTGHHSEH</sequence>
<evidence type="ECO:0000256" key="7">
    <source>
        <dbReference type="ARBA" id="ARBA00023173"/>
    </source>
</evidence>
<dbReference type="Proteomes" id="UP001060261">
    <property type="component" value="Chromosome"/>
</dbReference>
<dbReference type="RefSeq" id="WP_260560724.1">
    <property type="nucleotide sequence ID" value="NZ_BAABEC010000076.1"/>
</dbReference>
<keyword evidence="13" id="KW-1185">Reference proteome</keyword>
<evidence type="ECO:0000256" key="1">
    <source>
        <dbReference type="ARBA" id="ARBA00004141"/>
    </source>
</evidence>
<dbReference type="InterPro" id="IPR014743">
    <property type="entry name" value="Cl-channel_core"/>
</dbReference>
<evidence type="ECO:0000259" key="11">
    <source>
        <dbReference type="PROSITE" id="PS51202"/>
    </source>
</evidence>
<keyword evidence="7" id="KW-0869">Chloride channel</keyword>
<feature type="transmembrane region" description="Helical" evidence="10">
    <location>
        <begin position="64"/>
        <end position="84"/>
    </location>
</feature>
<evidence type="ECO:0000256" key="5">
    <source>
        <dbReference type="ARBA" id="ARBA00023065"/>
    </source>
</evidence>
<feature type="transmembrane region" description="Helical" evidence="10">
    <location>
        <begin position="31"/>
        <end position="52"/>
    </location>
</feature>
<dbReference type="Pfam" id="PF02080">
    <property type="entry name" value="TrkA_C"/>
    <property type="match status" value="1"/>
</dbReference>
<evidence type="ECO:0000256" key="3">
    <source>
        <dbReference type="ARBA" id="ARBA00022692"/>
    </source>
</evidence>
<proteinExistence type="predicted"/>
<dbReference type="NCBIfam" id="NF003640">
    <property type="entry name" value="PRK05277.1"/>
    <property type="match status" value="1"/>
</dbReference>
<organism evidence="12 13">
    <name type="scientific">Deinococcus rubellus</name>
    <dbReference type="NCBI Taxonomy" id="1889240"/>
    <lineage>
        <taxon>Bacteria</taxon>
        <taxon>Thermotogati</taxon>
        <taxon>Deinococcota</taxon>
        <taxon>Deinococci</taxon>
        <taxon>Deinococcales</taxon>
        <taxon>Deinococcaceae</taxon>
        <taxon>Deinococcus</taxon>
    </lineage>
</organism>
<dbReference type="Gene3D" id="1.10.3080.10">
    <property type="entry name" value="Clc chloride channel"/>
    <property type="match status" value="1"/>
</dbReference>
<dbReference type="PANTHER" id="PTHR43427">
    <property type="entry name" value="CHLORIDE CHANNEL PROTEIN CLC-E"/>
    <property type="match status" value="1"/>
</dbReference>
<protein>
    <submittedName>
        <fullName evidence="12">H(+)/Cl(-) exchange transporter ClcA</fullName>
    </submittedName>
</protein>
<keyword evidence="4 10" id="KW-1133">Transmembrane helix</keyword>
<dbReference type="SUPFAM" id="SSF81340">
    <property type="entry name" value="Clc chloride channel"/>
    <property type="match status" value="1"/>
</dbReference>
<dbReference type="InterPro" id="IPR050368">
    <property type="entry name" value="ClC-type_chloride_channel"/>
</dbReference>
<dbReference type="InterPro" id="IPR006037">
    <property type="entry name" value="RCK_C"/>
</dbReference>
<feature type="transmembrane region" description="Helical" evidence="10">
    <location>
        <begin position="365"/>
        <end position="390"/>
    </location>
</feature>
<keyword evidence="3 10" id="KW-0812">Transmembrane</keyword>
<reference evidence="12" key="1">
    <citation type="submission" date="2022-09" db="EMBL/GenBank/DDBJ databases">
        <title>genome sequence of Deinococcus rubellus.</title>
        <authorList>
            <person name="Srinivasan S."/>
        </authorList>
    </citation>
    <scope>NUCLEOTIDE SEQUENCE</scope>
    <source>
        <strain evidence="12">Ant6</strain>
    </source>
</reference>
<keyword evidence="6 10" id="KW-0472">Membrane</keyword>
<evidence type="ECO:0000313" key="13">
    <source>
        <dbReference type="Proteomes" id="UP001060261"/>
    </source>
</evidence>
<keyword evidence="2" id="KW-0813">Transport</keyword>
<feature type="transmembrane region" description="Helical" evidence="10">
    <location>
        <begin position="161"/>
        <end position="182"/>
    </location>
</feature>
<evidence type="ECO:0000256" key="10">
    <source>
        <dbReference type="SAM" id="Phobius"/>
    </source>
</evidence>
<feature type="transmembrane region" description="Helical" evidence="10">
    <location>
        <begin position="396"/>
        <end position="413"/>
    </location>
</feature>
<accession>A0ABY5YI12</accession>
<evidence type="ECO:0000256" key="9">
    <source>
        <dbReference type="ARBA" id="ARBA00023303"/>
    </source>
</evidence>
<evidence type="ECO:0000313" key="12">
    <source>
        <dbReference type="EMBL" id="UWX64450.1"/>
    </source>
</evidence>